<keyword evidence="1" id="KW-0812">Transmembrane</keyword>
<sequence>MVPRLIVRFSVAFILQRLTVASAVAVLTVPRPRVVHSTVPRVLRRTVRRTLLSRRLSLVHFFSLVVARLLIGLRLLAVLRLDLCLWLGLDAGVLLFFLSIFIFFQLICFFFFPQFFKHAPRPRLQAVSGSRSATDVLRLFIYSFFFNITSFFFRVFHLQSYFTLNSSILVSL</sequence>
<feature type="transmembrane region" description="Helical" evidence="1">
    <location>
        <begin position="51"/>
        <end position="71"/>
    </location>
</feature>
<dbReference type="AlphaFoldDB" id="A0A6A3QBW6"/>
<feature type="transmembrane region" description="Helical" evidence="1">
    <location>
        <begin position="136"/>
        <end position="156"/>
    </location>
</feature>
<comment type="caution">
    <text evidence="2">The sequence shown here is derived from an EMBL/GenBank/DDBJ whole genome shotgun (WGS) entry which is preliminary data.</text>
</comment>
<feature type="transmembrane region" description="Helical" evidence="1">
    <location>
        <begin position="6"/>
        <end position="30"/>
    </location>
</feature>
<evidence type="ECO:0000256" key="1">
    <source>
        <dbReference type="SAM" id="Phobius"/>
    </source>
</evidence>
<reference evidence="2 3" key="1">
    <citation type="submission" date="2018-08" db="EMBL/GenBank/DDBJ databases">
        <title>Genomic investigation of the strawberry pathogen Phytophthora fragariae indicates pathogenicity is determined by transcriptional variation in three key races.</title>
        <authorList>
            <person name="Adams T.M."/>
            <person name="Armitage A.D."/>
            <person name="Sobczyk M.K."/>
            <person name="Bates H.J."/>
            <person name="Dunwell J.M."/>
            <person name="Nellist C.F."/>
            <person name="Harrison R.J."/>
        </authorList>
    </citation>
    <scope>NUCLEOTIDE SEQUENCE [LARGE SCALE GENOMIC DNA]</scope>
    <source>
        <strain evidence="2 3">NOV-5</strain>
    </source>
</reference>
<evidence type="ECO:0000313" key="3">
    <source>
        <dbReference type="Proteomes" id="UP000440732"/>
    </source>
</evidence>
<dbReference type="Proteomes" id="UP000440732">
    <property type="component" value="Unassembled WGS sequence"/>
</dbReference>
<protein>
    <submittedName>
        <fullName evidence="2">Uncharacterized protein</fullName>
    </submittedName>
</protein>
<accession>A0A6A3QBW6</accession>
<organism evidence="2 3">
    <name type="scientific">Phytophthora fragariae</name>
    <dbReference type="NCBI Taxonomy" id="53985"/>
    <lineage>
        <taxon>Eukaryota</taxon>
        <taxon>Sar</taxon>
        <taxon>Stramenopiles</taxon>
        <taxon>Oomycota</taxon>
        <taxon>Peronosporomycetes</taxon>
        <taxon>Peronosporales</taxon>
        <taxon>Peronosporaceae</taxon>
        <taxon>Phytophthora</taxon>
    </lineage>
</organism>
<gene>
    <name evidence="2" type="ORF">PF006_g28940</name>
</gene>
<evidence type="ECO:0000313" key="2">
    <source>
        <dbReference type="EMBL" id="KAE9072396.1"/>
    </source>
</evidence>
<keyword evidence="1" id="KW-0472">Membrane</keyword>
<dbReference type="EMBL" id="QXGA01004568">
    <property type="protein sequence ID" value="KAE9072396.1"/>
    <property type="molecule type" value="Genomic_DNA"/>
</dbReference>
<name>A0A6A3QBW6_9STRA</name>
<keyword evidence="1" id="KW-1133">Transmembrane helix</keyword>
<proteinExistence type="predicted"/>
<feature type="transmembrane region" description="Helical" evidence="1">
    <location>
        <begin position="91"/>
        <end position="116"/>
    </location>
</feature>